<organism evidence="1 2">
    <name type="scientific">Carex littledalei</name>
    <dbReference type="NCBI Taxonomy" id="544730"/>
    <lineage>
        <taxon>Eukaryota</taxon>
        <taxon>Viridiplantae</taxon>
        <taxon>Streptophyta</taxon>
        <taxon>Embryophyta</taxon>
        <taxon>Tracheophyta</taxon>
        <taxon>Spermatophyta</taxon>
        <taxon>Magnoliopsida</taxon>
        <taxon>Liliopsida</taxon>
        <taxon>Poales</taxon>
        <taxon>Cyperaceae</taxon>
        <taxon>Cyperoideae</taxon>
        <taxon>Cariceae</taxon>
        <taxon>Carex</taxon>
        <taxon>Carex subgen. Euthyceras</taxon>
    </lineage>
</organism>
<dbReference type="EMBL" id="SWLB01000003">
    <property type="protein sequence ID" value="KAF3340016.1"/>
    <property type="molecule type" value="Genomic_DNA"/>
</dbReference>
<keyword evidence="2" id="KW-1185">Reference proteome</keyword>
<name>A0A833VJ47_9POAL</name>
<comment type="caution">
    <text evidence="1">The sequence shown here is derived from an EMBL/GenBank/DDBJ whole genome shotgun (WGS) entry which is preliminary data.</text>
</comment>
<dbReference type="AlphaFoldDB" id="A0A833VJ47"/>
<proteinExistence type="predicted"/>
<gene>
    <name evidence="1" type="ORF">FCM35_KLT15787</name>
</gene>
<reference evidence="1" key="1">
    <citation type="submission" date="2020-01" db="EMBL/GenBank/DDBJ databases">
        <title>Genome sequence of Kobresia littledalei, the first chromosome-level genome in the family Cyperaceae.</title>
        <authorList>
            <person name="Qu G."/>
        </authorList>
    </citation>
    <scope>NUCLEOTIDE SEQUENCE</scope>
    <source>
        <strain evidence="1">C.B.Clarke</strain>
        <tissue evidence="1">Leaf</tissue>
    </source>
</reference>
<accession>A0A833VJ47</accession>
<dbReference type="Proteomes" id="UP000623129">
    <property type="component" value="Unassembled WGS sequence"/>
</dbReference>
<protein>
    <submittedName>
        <fullName evidence="1">Uncharacterized protein</fullName>
    </submittedName>
</protein>
<evidence type="ECO:0000313" key="2">
    <source>
        <dbReference type="Proteomes" id="UP000623129"/>
    </source>
</evidence>
<evidence type="ECO:0000313" key="1">
    <source>
        <dbReference type="EMBL" id="KAF3340016.1"/>
    </source>
</evidence>
<sequence>MAIREKSLAEAAALLERKIDKLQRFGKKLYSSWIASTRGFQVRLIASYQFMDGGELLAEGAAASNSHLKDEFVRTLTS</sequence>